<dbReference type="InterPro" id="IPR009010">
    <property type="entry name" value="Asp_de-COase-like_dom_sf"/>
</dbReference>
<comment type="caution">
    <text evidence="4">The sequence shown here is derived from an EMBL/GenBank/DDBJ whole genome shotgun (WGS) entry which is preliminary data.</text>
</comment>
<feature type="region of interest" description="Disordered" evidence="1">
    <location>
        <begin position="1"/>
        <end position="29"/>
    </location>
</feature>
<dbReference type="OrthoDB" id="1920254at2759"/>
<keyword evidence="5" id="KW-1185">Reference proteome</keyword>
<keyword evidence="2" id="KW-1133">Transmembrane helix</keyword>
<proteinExistence type="predicted"/>
<keyword evidence="2" id="KW-0472">Membrane</keyword>
<name>A0A8X8BD44_BRACI</name>
<sequence length="159" mass="18108">MAASYSSKSAQPRPRRKSKKDFRTAMFERKKSPNRLVVDEAINDDRTLSPLSIPPPWKSSNSSVAILFSSKFLLFFSVFTGICNLMLITKFFKIKRSNLEFNCYLKGKKWKDTVCIALAGDSCEEPKIRMNKVVRSNLRVRLGDVVSIHQCSPMSSHQV</sequence>
<dbReference type="SMART" id="SM01073">
    <property type="entry name" value="CDC48_N"/>
    <property type="match status" value="1"/>
</dbReference>
<feature type="domain" description="CDC48 N-terminal subdomain" evidence="3">
    <location>
        <begin position="35"/>
        <end position="153"/>
    </location>
</feature>
<dbReference type="AlphaFoldDB" id="A0A8X8BD44"/>
<evidence type="ECO:0000259" key="3">
    <source>
        <dbReference type="SMART" id="SM01073"/>
    </source>
</evidence>
<feature type="transmembrane region" description="Helical" evidence="2">
    <location>
        <begin position="64"/>
        <end position="87"/>
    </location>
</feature>
<evidence type="ECO:0000313" key="5">
    <source>
        <dbReference type="Proteomes" id="UP000886595"/>
    </source>
</evidence>
<evidence type="ECO:0000256" key="1">
    <source>
        <dbReference type="SAM" id="MobiDB-lite"/>
    </source>
</evidence>
<keyword evidence="2" id="KW-0812">Transmembrane</keyword>
<organism evidence="4 5">
    <name type="scientific">Brassica carinata</name>
    <name type="common">Ethiopian mustard</name>
    <name type="synonym">Abyssinian cabbage</name>
    <dbReference type="NCBI Taxonomy" id="52824"/>
    <lineage>
        <taxon>Eukaryota</taxon>
        <taxon>Viridiplantae</taxon>
        <taxon>Streptophyta</taxon>
        <taxon>Embryophyta</taxon>
        <taxon>Tracheophyta</taxon>
        <taxon>Spermatophyta</taxon>
        <taxon>Magnoliopsida</taxon>
        <taxon>eudicotyledons</taxon>
        <taxon>Gunneridae</taxon>
        <taxon>Pentapetalae</taxon>
        <taxon>rosids</taxon>
        <taxon>malvids</taxon>
        <taxon>Brassicales</taxon>
        <taxon>Brassicaceae</taxon>
        <taxon>Brassiceae</taxon>
        <taxon>Brassica</taxon>
    </lineage>
</organism>
<accession>A0A8X8BD44</accession>
<dbReference type="EMBL" id="JAAMPC010000001">
    <property type="protein sequence ID" value="KAG2330307.1"/>
    <property type="molecule type" value="Genomic_DNA"/>
</dbReference>
<dbReference type="Pfam" id="PF02359">
    <property type="entry name" value="CDC48_N"/>
    <property type="match status" value="1"/>
</dbReference>
<dbReference type="Gene3D" id="2.40.40.20">
    <property type="match status" value="2"/>
</dbReference>
<feature type="compositionally biased region" description="Polar residues" evidence="1">
    <location>
        <begin position="1"/>
        <end position="10"/>
    </location>
</feature>
<reference evidence="4 5" key="1">
    <citation type="submission" date="2020-02" db="EMBL/GenBank/DDBJ databases">
        <authorList>
            <person name="Ma Q."/>
            <person name="Huang Y."/>
            <person name="Song X."/>
            <person name="Pei D."/>
        </authorList>
    </citation>
    <scope>NUCLEOTIDE SEQUENCE [LARGE SCALE GENOMIC DNA]</scope>
    <source>
        <strain evidence="4">Sxm20200214</strain>
        <tissue evidence="4">Leaf</tissue>
    </source>
</reference>
<gene>
    <name evidence="4" type="ORF">Bca52824_001487</name>
</gene>
<evidence type="ECO:0000313" key="4">
    <source>
        <dbReference type="EMBL" id="KAG2330307.1"/>
    </source>
</evidence>
<dbReference type="Proteomes" id="UP000886595">
    <property type="component" value="Unassembled WGS sequence"/>
</dbReference>
<evidence type="ECO:0000256" key="2">
    <source>
        <dbReference type="SAM" id="Phobius"/>
    </source>
</evidence>
<dbReference type="SUPFAM" id="SSF50692">
    <property type="entry name" value="ADC-like"/>
    <property type="match status" value="1"/>
</dbReference>
<protein>
    <recommendedName>
        <fullName evidence="3">CDC48 N-terminal subdomain domain-containing protein</fullName>
    </recommendedName>
</protein>
<dbReference type="InterPro" id="IPR003338">
    <property type="entry name" value="CDC4_N-term_subdom"/>
</dbReference>
<dbReference type="FunFam" id="2.40.40.20:FF:000003">
    <property type="entry name" value="Transitional endoplasmic reticulum ATPase"/>
    <property type="match status" value="1"/>
</dbReference>